<dbReference type="Gene3D" id="3.30.70.270">
    <property type="match status" value="1"/>
</dbReference>
<feature type="transmembrane region" description="Helical" evidence="1">
    <location>
        <begin position="79"/>
        <end position="104"/>
    </location>
</feature>
<sequence length="707" mass="78695">MRIRTEERTTIIQGGFGLTVMLGAIWLSAGTGETPSAAESLQTLQLMAGLVSGAVSFAIFTQGWILFTEKLSKQRLYSAVLFSILGVLNVLHAAGTSGIKLFGIETGFRLSNAFLIISHLLCAAGMLIIFSTSDRQTSGKHKLFVFLGTAWIGATGIVLLYTYRTDLPALLEFQGHPAGKLGLISGILALYAAGIFAILYRHRKERPKATLTVIRAMLFLMMGFTLLMSGNPGNSRLVHVLGEWYTVISYYFVLKGVYHLTIDEPYKGQRAIEAQMKHMAYHDDLTGLPNLRRMKETLNGLLEAGGKSEGVHTGVAVINIDRFKAINDSLGYSAGDKLLMEVGERLKGLCHGDEKVFRMGEDEFAVIFTGPIDESGMEIRAEQLLVSVNPSVMIDDTEYHISLSMGLSVYPEDGNSVDQLIQYADMAVHHAKEHDQVFIRYTEAMKKVTQSRVELENDMRKALERNEFFLEYQPQFSLQSGKMVGMEALVRWNHPKRGLLPPNEFIPLAEDSGLIVPLGEWVLKTACQHNKKWQLDGYEPVCVSVNLSMRQFRQYNLADKVDAILKEVGLESKFLELEITESMTFDIETALNQLQSLKRLGIHISIDDFGTGYSSLNYLKSLPIDRLKIDRSFVKEVMLDGNDAAIVSTITTMAHHLKLKVTAEGVESEEQLEFLKGQNCHEGQGYLFSKPVPARVLESEFLSRLAG</sequence>
<evidence type="ECO:0000259" key="3">
    <source>
        <dbReference type="PROSITE" id="PS50887"/>
    </source>
</evidence>
<dbReference type="PANTHER" id="PTHR44757:SF2">
    <property type="entry name" value="BIOFILM ARCHITECTURE MAINTENANCE PROTEIN MBAA"/>
    <property type="match status" value="1"/>
</dbReference>
<organism evidence="4 5">
    <name type="scientific">Fontibacillus phaseoli</name>
    <dbReference type="NCBI Taxonomy" id="1416533"/>
    <lineage>
        <taxon>Bacteria</taxon>
        <taxon>Bacillati</taxon>
        <taxon>Bacillota</taxon>
        <taxon>Bacilli</taxon>
        <taxon>Bacillales</taxon>
        <taxon>Paenibacillaceae</taxon>
        <taxon>Fontibacillus</taxon>
    </lineage>
</organism>
<dbReference type="InterPro" id="IPR000160">
    <property type="entry name" value="GGDEF_dom"/>
</dbReference>
<evidence type="ECO:0000259" key="2">
    <source>
        <dbReference type="PROSITE" id="PS50883"/>
    </source>
</evidence>
<evidence type="ECO:0000313" key="4">
    <source>
        <dbReference type="EMBL" id="RCX12491.1"/>
    </source>
</evidence>
<dbReference type="SUPFAM" id="SSF141868">
    <property type="entry name" value="EAL domain-like"/>
    <property type="match status" value="1"/>
</dbReference>
<dbReference type="CDD" id="cd01949">
    <property type="entry name" value="GGDEF"/>
    <property type="match status" value="1"/>
</dbReference>
<dbReference type="Gene3D" id="3.20.20.450">
    <property type="entry name" value="EAL domain"/>
    <property type="match status" value="1"/>
</dbReference>
<dbReference type="InterPro" id="IPR033425">
    <property type="entry name" value="MASE3"/>
</dbReference>
<keyword evidence="5" id="KW-1185">Reference proteome</keyword>
<feature type="transmembrane region" description="Helical" evidence="1">
    <location>
        <begin position="110"/>
        <end position="131"/>
    </location>
</feature>
<feature type="transmembrane region" description="Helical" evidence="1">
    <location>
        <begin position="143"/>
        <end position="161"/>
    </location>
</feature>
<feature type="transmembrane region" description="Helical" evidence="1">
    <location>
        <begin position="44"/>
        <end position="67"/>
    </location>
</feature>
<comment type="caution">
    <text evidence="4">The sequence shown here is derived from an EMBL/GenBank/DDBJ whole genome shotgun (WGS) entry which is preliminary data.</text>
</comment>
<evidence type="ECO:0000313" key="5">
    <source>
        <dbReference type="Proteomes" id="UP000253090"/>
    </source>
</evidence>
<dbReference type="PROSITE" id="PS50887">
    <property type="entry name" value="GGDEF"/>
    <property type="match status" value="1"/>
</dbReference>
<dbReference type="Pfam" id="PF00990">
    <property type="entry name" value="GGDEF"/>
    <property type="match status" value="1"/>
</dbReference>
<dbReference type="SUPFAM" id="SSF55073">
    <property type="entry name" value="Nucleotide cyclase"/>
    <property type="match status" value="1"/>
</dbReference>
<reference evidence="4 5" key="1">
    <citation type="submission" date="2018-07" db="EMBL/GenBank/DDBJ databases">
        <title>Genomic Encyclopedia of Type Strains, Phase III (KMG-III): the genomes of soil and plant-associated and newly described type strains.</title>
        <authorList>
            <person name="Whitman W."/>
        </authorList>
    </citation>
    <scope>NUCLEOTIDE SEQUENCE [LARGE SCALE GENOMIC DNA]</scope>
    <source>
        <strain evidence="4 5">CECT 8333</strain>
    </source>
</reference>
<feature type="transmembrane region" description="Helical" evidence="1">
    <location>
        <begin position="212"/>
        <end position="230"/>
    </location>
</feature>
<dbReference type="InterPro" id="IPR001633">
    <property type="entry name" value="EAL_dom"/>
</dbReference>
<feature type="transmembrane region" description="Helical" evidence="1">
    <location>
        <begin position="181"/>
        <end position="200"/>
    </location>
</feature>
<dbReference type="Pfam" id="PF00563">
    <property type="entry name" value="EAL"/>
    <property type="match status" value="1"/>
</dbReference>
<dbReference type="SMART" id="SM00052">
    <property type="entry name" value="EAL"/>
    <property type="match status" value="1"/>
</dbReference>
<proteinExistence type="predicted"/>
<feature type="domain" description="GGDEF" evidence="3">
    <location>
        <begin position="311"/>
        <end position="444"/>
    </location>
</feature>
<dbReference type="RefSeq" id="WP_114499225.1">
    <property type="nucleotide sequence ID" value="NZ_QPJW01000026.1"/>
</dbReference>
<keyword evidence="1" id="KW-0812">Transmembrane</keyword>
<accession>A0A369ATD9</accession>
<dbReference type="AlphaFoldDB" id="A0A369ATD9"/>
<dbReference type="Pfam" id="PF17159">
    <property type="entry name" value="MASE3"/>
    <property type="match status" value="1"/>
</dbReference>
<dbReference type="InterPro" id="IPR043128">
    <property type="entry name" value="Rev_trsase/Diguanyl_cyclase"/>
</dbReference>
<feature type="domain" description="EAL" evidence="2">
    <location>
        <begin position="452"/>
        <end position="705"/>
    </location>
</feature>
<dbReference type="PANTHER" id="PTHR44757">
    <property type="entry name" value="DIGUANYLATE CYCLASE DGCP"/>
    <property type="match status" value="1"/>
</dbReference>
<dbReference type="NCBIfam" id="TIGR00254">
    <property type="entry name" value="GGDEF"/>
    <property type="match status" value="1"/>
</dbReference>
<dbReference type="FunFam" id="3.20.20.450:FF:000001">
    <property type="entry name" value="Cyclic di-GMP phosphodiesterase yahA"/>
    <property type="match status" value="1"/>
</dbReference>
<dbReference type="InterPro" id="IPR035919">
    <property type="entry name" value="EAL_sf"/>
</dbReference>
<dbReference type="InterPro" id="IPR029787">
    <property type="entry name" value="Nucleotide_cyclase"/>
</dbReference>
<keyword evidence="1" id="KW-0472">Membrane</keyword>
<dbReference type="SMART" id="SM00267">
    <property type="entry name" value="GGDEF"/>
    <property type="match status" value="1"/>
</dbReference>
<feature type="transmembrane region" description="Helical" evidence="1">
    <location>
        <begin position="12"/>
        <end position="32"/>
    </location>
</feature>
<dbReference type="PROSITE" id="PS50883">
    <property type="entry name" value="EAL"/>
    <property type="match status" value="1"/>
</dbReference>
<dbReference type="EMBL" id="QPJW01000026">
    <property type="protein sequence ID" value="RCX12491.1"/>
    <property type="molecule type" value="Genomic_DNA"/>
</dbReference>
<protein>
    <submittedName>
        <fullName evidence="4">Diguanylate cyclase (GGDEF)-like protein</fullName>
    </submittedName>
</protein>
<evidence type="ECO:0000256" key="1">
    <source>
        <dbReference type="SAM" id="Phobius"/>
    </source>
</evidence>
<name>A0A369ATD9_9BACL</name>
<dbReference type="CDD" id="cd01948">
    <property type="entry name" value="EAL"/>
    <property type="match status" value="1"/>
</dbReference>
<dbReference type="Proteomes" id="UP000253090">
    <property type="component" value="Unassembled WGS sequence"/>
</dbReference>
<keyword evidence="1" id="KW-1133">Transmembrane helix</keyword>
<dbReference type="OrthoDB" id="9759607at2"/>
<gene>
    <name evidence="4" type="ORF">DFP94_1263</name>
</gene>
<dbReference type="InterPro" id="IPR052155">
    <property type="entry name" value="Biofilm_reg_signaling"/>
</dbReference>